<dbReference type="InterPro" id="IPR013057">
    <property type="entry name" value="AA_transpt_TM"/>
</dbReference>
<feature type="region of interest" description="Disordered" evidence="8">
    <location>
        <begin position="223"/>
        <end position="261"/>
    </location>
</feature>
<dbReference type="RefSeq" id="XP_018700869.1">
    <property type="nucleotide sequence ID" value="XM_018851972.1"/>
</dbReference>
<keyword evidence="5" id="KW-0029">Amino-acid transport</keyword>
<evidence type="ECO:0000256" key="2">
    <source>
        <dbReference type="ARBA" id="ARBA00008066"/>
    </source>
</evidence>
<evidence type="ECO:0000256" key="5">
    <source>
        <dbReference type="ARBA" id="ARBA00022970"/>
    </source>
</evidence>
<feature type="transmembrane region" description="Helical" evidence="9">
    <location>
        <begin position="404"/>
        <end position="422"/>
    </location>
</feature>
<dbReference type="STRING" id="1081104.A0A167MJS2"/>
<dbReference type="OrthoDB" id="655540at2759"/>
<dbReference type="Proteomes" id="UP000076744">
    <property type="component" value="Unassembled WGS sequence"/>
</dbReference>
<comment type="similarity">
    <text evidence="2">Belongs to the amino acid/polyamine transporter 2 family.</text>
</comment>
<feature type="transmembrane region" description="Helical" evidence="9">
    <location>
        <begin position="429"/>
        <end position="449"/>
    </location>
</feature>
<evidence type="ECO:0000256" key="4">
    <source>
        <dbReference type="ARBA" id="ARBA00022692"/>
    </source>
</evidence>
<feature type="transmembrane region" description="Helical" evidence="9">
    <location>
        <begin position="506"/>
        <end position="530"/>
    </location>
</feature>
<evidence type="ECO:0000256" key="9">
    <source>
        <dbReference type="SAM" id="Phobius"/>
    </source>
</evidence>
<reference evidence="11 12" key="1">
    <citation type="journal article" date="2016" name="Genome Biol. Evol.">
        <title>Divergent and convergent evolution of fungal pathogenicity.</title>
        <authorList>
            <person name="Shang Y."/>
            <person name="Xiao G."/>
            <person name="Zheng P."/>
            <person name="Cen K."/>
            <person name="Zhan S."/>
            <person name="Wang C."/>
        </authorList>
    </citation>
    <scope>NUCLEOTIDE SEQUENCE [LARGE SCALE GENOMIC DNA]</scope>
    <source>
        <strain evidence="11 12">ARSEF 2679</strain>
    </source>
</reference>
<dbReference type="Pfam" id="PF01490">
    <property type="entry name" value="Aa_trans"/>
    <property type="match status" value="1"/>
</dbReference>
<dbReference type="EMBL" id="AZHB01000029">
    <property type="protein sequence ID" value="OAA54441.1"/>
    <property type="molecule type" value="Genomic_DNA"/>
</dbReference>
<keyword evidence="3" id="KW-0813">Transport</keyword>
<evidence type="ECO:0000259" key="10">
    <source>
        <dbReference type="Pfam" id="PF01490"/>
    </source>
</evidence>
<gene>
    <name evidence="11" type="ORF">ISF_08369</name>
</gene>
<feature type="transmembrane region" description="Helical" evidence="9">
    <location>
        <begin position="664"/>
        <end position="687"/>
    </location>
</feature>
<dbReference type="PANTHER" id="PTHR22950">
    <property type="entry name" value="AMINO ACID TRANSPORTER"/>
    <property type="match status" value="1"/>
</dbReference>
<feature type="transmembrane region" description="Helical" evidence="9">
    <location>
        <begin position="469"/>
        <end position="494"/>
    </location>
</feature>
<keyword evidence="6 9" id="KW-1133">Transmembrane helix</keyword>
<sequence>MAPRPQDSNLATWDEHDGRASPSRSLSTANLAEEEVIDDNADGDYADEESGRWIAQADRRRSSVSQRLTAMADIGGVNSFRQFARSWQRAAEFPEVIPRRPSIVYNDDAEPIGQDETGTRDEGEDGAIYYGRSPVAATPTTGLLAQHLEGAVAAATGPLAPDATQEDFRTREGKLLDAEMAAGALPTATGGGGSASSRSSLFAAPHLSSPSVIGSYGSYRSSSQYGTMASGTTRRHRPRASIRPRRSSTAARENDVDVDGPAFGEESPILVVREVKQGDRVVLTVDGQSTLPQSTFNAVNAIIGVGMLSLPLALRLSGWLLGPALLTVTAAVTAHTARLLARCMRRDPALVTYSDLAYVAFGARARVVVAALFTLELLAACVALVILFADSLDLLLPGVRGGPAAWKCVCAALVLVLNTLPLRWLSYTSVVGIFSTFCIVCIVVIDGLVKKETPGSLWEPAVTHLWPSNWLALPLAYGLMASPWGAHSVFPSIYRDMRHPHKWDKAVTITFSFSYVLDTCLAVVGILMFGDGIRDAITSNILRTEGFPPGLTFFMCVCIGIIPLTKIPLSARPLITTADVIFGLHFEPQQQQQAGSRRWVRDAQRASVRVGVVLVLLAISIVFPAFDSVCAFLGAALCTLISIVLPIAFYLKLFRDEISHVERIVSWVIIIVFSILGLIGTACTFLPKSMVDA</sequence>
<feature type="compositionally biased region" description="Polar residues" evidence="8">
    <location>
        <begin position="1"/>
        <end position="11"/>
    </location>
</feature>
<name>A0A167MJS2_CORFA</name>
<organism evidence="11 12">
    <name type="scientific">Cordyceps fumosorosea (strain ARSEF 2679)</name>
    <name type="common">Isaria fumosorosea</name>
    <dbReference type="NCBI Taxonomy" id="1081104"/>
    <lineage>
        <taxon>Eukaryota</taxon>
        <taxon>Fungi</taxon>
        <taxon>Dikarya</taxon>
        <taxon>Ascomycota</taxon>
        <taxon>Pezizomycotina</taxon>
        <taxon>Sordariomycetes</taxon>
        <taxon>Hypocreomycetidae</taxon>
        <taxon>Hypocreales</taxon>
        <taxon>Cordycipitaceae</taxon>
        <taxon>Cordyceps</taxon>
    </lineage>
</organism>
<keyword evidence="12" id="KW-1185">Reference proteome</keyword>
<feature type="transmembrane region" description="Helical" evidence="9">
    <location>
        <begin position="367"/>
        <end position="389"/>
    </location>
</feature>
<keyword evidence="4 9" id="KW-0812">Transmembrane</keyword>
<feature type="transmembrane region" description="Helical" evidence="9">
    <location>
        <begin position="632"/>
        <end position="652"/>
    </location>
</feature>
<dbReference type="GO" id="GO:0015179">
    <property type="term" value="F:L-amino acid transmembrane transporter activity"/>
    <property type="evidence" value="ECO:0007669"/>
    <property type="project" value="TreeGrafter"/>
</dbReference>
<dbReference type="PANTHER" id="PTHR22950:SF692">
    <property type="entry name" value="TRANSMEMBRANE AMINO ACID TRANSPORTER FAMILY PROTEIN"/>
    <property type="match status" value="1"/>
</dbReference>
<feature type="transmembrane region" description="Helical" evidence="9">
    <location>
        <begin position="550"/>
        <end position="569"/>
    </location>
</feature>
<dbReference type="AlphaFoldDB" id="A0A167MJS2"/>
<comment type="subcellular location">
    <subcellularLocation>
        <location evidence="1">Membrane</location>
        <topology evidence="1">Multi-pass membrane protein</topology>
    </subcellularLocation>
</comment>
<feature type="transmembrane region" description="Helical" evidence="9">
    <location>
        <begin position="320"/>
        <end position="341"/>
    </location>
</feature>
<evidence type="ECO:0000256" key="3">
    <source>
        <dbReference type="ARBA" id="ARBA00022448"/>
    </source>
</evidence>
<keyword evidence="7 9" id="KW-0472">Membrane</keyword>
<feature type="domain" description="Amino acid transporter transmembrane" evidence="10">
    <location>
        <begin position="288"/>
        <end position="681"/>
    </location>
</feature>
<evidence type="ECO:0000256" key="1">
    <source>
        <dbReference type="ARBA" id="ARBA00004141"/>
    </source>
</evidence>
<evidence type="ECO:0000256" key="8">
    <source>
        <dbReference type="SAM" id="MobiDB-lite"/>
    </source>
</evidence>
<evidence type="ECO:0000256" key="7">
    <source>
        <dbReference type="ARBA" id="ARBA00023136"/>
    </source>
</evidence>
<feature type="transmembrane region" description="Helical" evidence="9">
    <location>
        <begin position="606"/>
        <end position="626"/>
    </location>
</feature>
<feature type="region of interest" description="Disordered" evidence="8">
    <location>
        <begin position="1"/>
        <end position="51"/>
    </location>
</feature>
<evidence type="ECO:0000313" key="12">
    <source>
        <dbReference type="Proteomes" id="UP000076744"/>
    </source>
</evidence>
<feature type="compositionally biased region" description="Basic residues" evidence="8">
    <location>
        <begin position="233"/>
        <end position="246"/>
    </location>
</feature>
<protein>
    <submittedName>
        <fullName evidence="11">Amino acid transporter, transmembrane</fullName>
    </submittedName>
</protein>
<feature type="compositionally biased region" description="Acidic residues" evidence="8">
    <location>
        <begin position="32"/>
        <end position="48"/>
    </location>
</feature>
<proteinExistence type="inferred from homology"/>
<evidence type="ECO:0000256" key="6">
    <source>
        <dbReference type="ARBA" id="ARBA00022989"/>
    </source>
</evidence>
<accession>A0A167MJS2</accession>
<feature type="region of interest" description="Disordered" evidence="8">
    <location>
        <begin position="105"/>
        <end position="125"/>
    </location>
</feature>
<comment type="caution">
    <text evidence="11">The sequence shown here is derived from an EMBL/GenBank/DDBJ whole genome shotgun (WGS) entry which is preliminary data.</text>
</comment>
<dbReference type="GO" id="GO:0005774">
    <property type="term" value="C:vacuolar membrane"/>
    <property type="evidence" value="ECO:0007669"/>
    <property type="project" value="TreeGrafter"/>
</dbReference>
<dbReference type="GeneID" id="30024661"/>
<evidence type="ECO:0000313" key="11">
    <source>
        <dbReference type="EMBL" id="OAA54441.1"/>
    </source>
</evidence>